<evidence type="ECO:0000256" key="1">
    <source>
        <dbReference type="ARBA" id="ARBA00001946"/>
    </source>
</evidence>
<dbReference type="InterPro" id="IPR008930">
    <property type="entry name" value="Terpenoid_cyclase/PrenylTrfase"/>
</dbReference>
<dbReference type="InterPro" id="IPR036965">
    <property type="entry name" value="Terpene_synth_N_sf"/>
</dbReference>
<evidence type="ECO:0000256" key="3">
    <source>
        <dbReference type="ARBA" id="ARBA00022842"/>
    </source>
</evidence>
<dbReference type="PANTHER" id="PTHR31225">
    <property type="entry name" value="OS04G0344100 PROTEIN-RELATED"/>
    <property type="match status" value="1"/>
</dbReference>
<proteinExistence type="predicted"/>
<dbReference type="SUPFAM" id="SSF48239">
    <property type="entry name" value="Terpenoid cyclases/Protein prenyltransferases"/>
    <property type="match status" value="1"/>
</dbReference>
<evidence type="ECO:0000256" key="2">
    <source>
        <dbReference type="ARBA" id="ARBA00022723"/>
    </source>
</evidence>
<evidence type="ECO:0000313" key="7">
    <source>
        <dbReference type="Proteomes" id="UP001055439"/>
    </source>
</evidence>
<organism evidence="6 7">
    <name type="scientific">Musa troglodytarum</name>
    <name type="common">fe'i banana</name>
    <dbReference type="NCBI Taxonomy" id="320322"/>
    <lineage>
        <taxon>Eukaryota</taxon>
        <taxon>Viridiplantae</taxon>
        <taxon>Streptophyta</taxon>
        <taxon>Embryophyta</taxon>
        <taxon>Tracheophyta</taxon>
        <taxon>Spermatophyta</taxon>
        <taxon>Magnoliopsida</taxon>
        <taxon>Liliopsida</taxon>
        <taxon>Zingiberales</taxon>
        <taxon>Musaceae</taxon>
        <taxon>Musa</taxon>
    </lineage>
</organism>
<keyword evidence="7" id="KW-1185">Reference proteome</keyword>
<dbReference type="InterPro" id="IPR005630">
    <property type="entry name" value="Terpene_synthase_metal-bd"/>
</dbReference>
<dbReference type="PANTHER" id="PTHR31225:SF252">
    <property type="entry name" value="TERPENE SYNTHASE 12-RELATED"/>
    <property type="match status" value="1"/>
</dbReference>
<dbReference type="OrthoDB" id="1936865at2759"/>
<keyword evidence="3" id="KW-0460">Magnesium</keyword>
<comment type="cofactor">
    <cofactor evidence="1">
        <name>Mg(2+)</name>
        <dbReference type="ChEBI" id="CHEBI:18420"/>
    </cofactor>
</comment>
<feature type="domain" description="Terpene synthase N-terminal" evidence="4">
    <location>
        <begin position="26"/>
        <end position="99"/>
    </location>
</feature>
<dbReference type="Pfam" id="PF03936">
    <property type="entry name" value="Terpene_synth_C"/>
    <property type="match status" value="2"/>
</dbReference>
<evidence type="ECO:0000313" key="6">
    <source>
        <dbReference type="EMBL" id="URE17086.1"/>
    </source>
</evidence>
<evidence type="ECO:0000259" key="5">
    <source>
        <dbReference type="Pfam" id="PF03936"/>
    </source>
</evidence>
<name>A0A9E7GKJ9_9LILI</name>
<accession>A0A9E7GKJ9</accession>
<dbReference type="InterPro" id="IPR050148">
    <property type="entry name" value="Terpene_synthase-like"/>
</dbReference>
<dbReference type="InterPro" id="IPR001906">
    <property type="entry name" value="Terpene_synth_N"/>
</dbReference>
<dbReference type="AlphaFoldDB" id="A0A9E7GKJ9"/>
<dbReference type="Proteomes" id="UP001055439">
    <property type="component" value="Chromosome 7"/>
</dbReference>
<dbReference type="GO" id="GO:0016102">
    <property type="term" value="P:diterpenoid biosynthetic process"/>
    <property type="evidence" value="ECO:0007669"/>
    <property type="project" value="InterPro"/>
</dbReference>
<dbReference type="GO" id="GO:0000287">
    <property type="term" value="F:magnesium ion binding"/>
    <property type="evidence" value="ECO:0007669"/>
    <property type="project" value="InterPro"/>
</dbReference>
<dbReference type="Gene3D" id="1.50.10.130">
    <property type="entry name" value="Terpene synthase, N-terminal domain"/>
    <property type="match status" value="1"/>
</dbReference>
<evidence type="ECO:0000259" key="4">
    <source>
        <dbReference type="Pfam" id="PF01397"/>
    </source>
</evidence>
<dbReference type="SUPFAM" id="SSF48576">
    <property type="entry name" value="Terpenoid synthases"/>
    <property type="match status" value="1"/>
</dbReference>
<sequence>MQQHFSLGFSEKMVSMFLKVVLLSYTDMFSRFKDENGHLKACLQHQTKGMLSLYEASYLEKEGELVRSQAMDFTTKHLKKLMQQGSLEPPLRGQVAYALELPLHWRMHRLHTRWFIEAYQRDATVNPLLLELAKLDFNMVQGIYKRELSEVLRWWTDVGLAKRLPFFRDRLVENYIWTVGWAFEPQFWSYREIQTKANCFITMIDDVYDVYEYMKMCFLAVFNTANEAAYRIMKEKNLEIIPYLKRAEYTLLLLQWGDLCKAYLVEAKWCQKDHVPKLSDYLDNAWMSISGHVSLTHAICMSEDLTQEDLESFRSYPEITRPSCMLLRLYNDLATSAAELQRGDVAKALQCCMHEGDVSESAAREHVGDLIRANWRAINGNHPWNCFTTVASNIPRVSQFMYGNGDGYGIPGGETKNQVTALLIEPIMF</sequence>
<dbReference type="Pfam" id="PF01397">
    <property type="entry name" value="Terpene_synth"/>
    <property type="match status" value="1"/>
</dbReference>
<protein>
    <submittedName>
        <fullName evidence="6">Myrcene synthase, chloroplastic</fullName>
    </submittedName>
</protein>
<dbReference type="InterPro" id="IPR044814">
    <property type="entry name" value="Terpene_cyclase_plant_C1"/>
</dbReference>
<feature type="domain" description="Terpene synthase metal-binding" evidence="5">
    <location>
        <begin position="157"/>
        <end position="211"/>
    </location>
</feature>
<dbReference type="EMBL" id="CP097509">
    <property type="protein sequence ID" value="URE17086.1"/>
    <property type="molecule type" value="Genomic_DNA"/>
</dbReference>
<dbReference type="InterPro" id="IPR008949">
    <property type="entry name" value="Isoprenoid_synthase_dom_sf"/>
</dbReference>
<dbReference type="Gene3D" id="1.10.600.10">
    <property type="entry name" value="Farnesyl Diphosphate Synthase"/>
    <property type="match status" value="1"/>
</dbReference>
<dbReference type="GO" id="GO:0010333">
    <property type="term" value="F:terpene synthase activity"/>
    <property type="evidence" value="ECO:0007669"/>
    <property type="project" value="InterPro"/>
</dbReference>
<gene>
    <name evidence="6" type="ORF">MUK42_13366</name>
</gene>
<keyword evidence="2" id="KW-0479">Metal-binding</keyword>
<feature type="domain" description="Terpene synthase metal-binding" evidence="5">
    <location>
        <begin position="212"/>
        <end position="376"/>
    </location>
</feature>
<dbReference type="CDD" id="cd00684">
    <property type="entry name" value="Terpene_cyclase_plant_C1"/>
    <property type="match status" value="1"/>
</dbReference>
<reference evidence="6" key="1">
    <citation type="submission" date="2022-05" db="EMBL/GenBank/DDBJ databases">
        <title>The Musa troglodytarum L. genome provides insights into the mechanism of non-climacteric behaviour and enrichment of carotenoids.</title>
        <authorList>
            <person name="Wang J."/>
        </authorList>
    </citation>
    <scope>NUCLEOTIDE SEQUENCE</scope>
    <source>
        <tissue evidence="6">Leaf</tissue>
    </source>
</reference>